<proteinExistence type="predicted"/>
<protein>
    <submittedName>
        <fullName evidence="3">FAD-binding oxidoreductase</fullName>
    </submittedName>
</protein>
<dbReference type="AlphaFoldDB" id="A0A6C0U9T0"/>
<dbReference type="EMBL" id="CP048711">
    <property type="protein sequence ID" value="QIB66464.1"/>
    <property type="molecule type" value="Genomic_DNA"/>
</dbReference>
<evidence type="ECO:0000259" key="2">
    <source>
        <dbReference type="Pfam" id="PF01266"/>
    </source>
</evidence>
<dbReference type="InterPro" id="IPR006076">
    <property type="entry name" value="FAD-dep_OxRdtase"/>
</dbReference>
<dbReference type="Gene3D" id="3.30.9.10">
    <property type="entry name" value="D-Amino Acid Oxidase, subunit A, domain 2"/>
    <property type="match status" value="1"/>
</dbReference>
<evidence type="ECO:0000313" key="4">
    <source>
        <dbReference type="Proteomes" id="UP000477680"/>
    </source>
</evidence>
<dbReference type="Proteomes" id="UP000477680">
    <property type="component" value="Chromosome"/>
</dbReference>
<dbReference type="Gene3D" id="3.50.50.60">
    <property type="entry name" value="FAD/NAD(P)-binding domain"/>
    <property type="match status" value="1"/>
</dbReference>
<organism evidence="3 4">
    <name type="scientific">Kineobactrum salinum</name>
    <dbReference type="NCBI Taxonomy" id="2708301"/>
    <lineage>
        <taxon>Bacteria</taxon>
        <taxon>Pseudomonadati</taxon>
        <taxon>Pseudomonadota</taxon>
        <taxon>Gammaproteobacteria</taxon>
        <taxon>Cellvibrionales</taxon>
        <taxon>Halieaceae</taxon>
        <taxon>Kineobactrum</taxon>
    </lineage>
</organism>
<feature type="domain" description="FAD dependent oxidoreductase" evidence="2">
    <location>
        <begin position="49"/>
        <end position="194"/>
    </location>
</feature>
<reference evidence="3 4" key="1">
    <citation type="submission" date="2020-02" db="EMBL/GenBank/DDBJ databases">
        <title>Genome sequencing for Kineobactrum sp. M2.</title>
        <authorList>
            <person name="Park S.-J."/>
        </authorList>
    </citation>
    <scope>NUCLEOTIDE SEQUENCE [LARGE SCALE GENOMIC DNA]</scope>
    <source>
        <strain evidence="3 4">M2</strain>
    </source>
</reference>
<keyword evidence="1" id="KW-0560">Oxidoreductase</keyword>
<dbReference type="PANTHER" id="PTHR13847">
    <property type="entry name" value="SARCOSINE DEHYDROGENASE-RELATED"/>
    <property type="match status" value="1"/>
</dbReference>
<evidence type="ECO:0000256" key="1">
    <source>
        <dbReference type="ARBA" id="ARBA00023002"/>
    </source>
</evidence>
<evidence type="ECO:0000313" key="3">
    <source>
        <dbReference type="EMBL" id="QIB66464.1"/>
    </source>
</evidence>
<dbReference type="InterPro" id="IPR036188">
    <property type="entry name" value="FAD/NAD-bd_sf"/>
</dbReference>
<dbReference type="Pfam" id="PF01266">
    <property type="entry name" value="DAO"/>
    <property type="match status" value="1"/>
</dbReference>
<dbReference type="SUPFAM" id="SSF51905">
    <property type="entry name" value="FAD/NAD(P)-binding domain"/>
    <property type="match status" value="1"/>
</dbReference>
<keyword evidence="4" id="KW-1185">Reference proteome</keyword>
<dbReference type="PANTHER" id="PTHR13847:SF281">
    <property type="entry name" value="FAD DEPENDENT OXIDOREDUCTASE DOMAIN-CONTAINING PROTEIN"/>
    <property type="match status" value="1"/>
</dbReference>
<sequence length="278" mass="28889">MAGTSDKTQADVHPGTGTVTMADSGATLWQQTSLEKSARQSLAGGVDCDVVVVGAGFTGCSCALTLARTGADVVVLEAGEPGAGASGRNAAGYAGMWTGTVPAAVVDAFGVEQGTRMNAAIAGGADYLCELVREFDLQVDLDPSGILMAAHKPAARAGLEEMARQWTALGNPMTPIDRGELVRLAGTGRHAGGFCCAVREHSIRWHWREGWPGPRGSVAPPFSRVSGRIACIGLVAAGGWSRRRARCGPGPWCWPPIPIAANSGPAWPVATIGCRWRW</sequence>
<dbReference type="KEGG" id="kim:G3T16_14705"/>
<gene>
    <name evidence="3" type="ORF">G3T16_14705</name>
</gene>
<dbReference type="GO" id="GO:0016491">
    <property type="term" value="F:oxidoreductase activity"/>
    <property type="evidence" value="ECO:0007669"/>
    <property type="project" value="UniProtKB-KW"/>
</dbReference>
<accession>A0A6C0U9T0</accession>
<name>A0A6C0U9T0_9GAMM</name>
<dbReference type="GO" id="GO:0005737">
    <property type="term" value="C:cytoplasm"/>
    <property type="evidence" value="ECO:0007669"/>
    <property type="project" value="TreeGrafter"/>
</dbReference>